<sequence>MLNVHFVPLLQFSDGRLGRAVGIRWIPSKYFANQASIIHQIEDYIMARVRASGHSKQVSPVERCKKASEMSVVGIPNV</sequence>
<reference evidence="1" key="2">
    <citation type="submission" date="2020-11" db="EMBL/GenBank/DDBJ databases">
        <authorList>
            <person name="McCartney M.A."/>
            <person name="Auch B."/>
            <person name="Kono T."/>
            <person name="Mallez S."/>
            <person name="Becker A."/>
            <person name="Gohl D.M."/>
            <person name="Silverstein K.A.T."/>
            <person name="Koren S."/>
            <person name="Bechman K.B."/>
            <person name="Herman A."/>
            <person name="Abrahante J.E."/>
            <person name="Garbe J."/>
        </authorList>
    </citation>
    <scope>NUCLEOTIDE SEQUENCE</scope>
    <source>
        <strain evidence="1">Duluth1</strain>
        <tissue evidence="1">Whole animal</tissue>
    </source>
</reference>
<dbReference type="AlphaFoldDB" id="A0A9D4RBL3"/>
<keyword evidence="2" id="KW-1185">Reference proteome</keyword>
<proteinExistence type="predicted"/>
<dbReference type="EMBL" id="JAIWYP010000002">
    <property type="protein sequence ID" value="KAH3862396.1"/>
    <property type="molecule type" value="Genomic_DNA"/>
</dbReference>
<comment type="caution">
    <text evidence="1">The sequence shown here is derived from an EMBL/GenBank/DDBJ whole genome shotgun (WGS) entry which is preliminary data.</text>
</comment>
<gene>
    <name evidence="1" type="ORF">DPMN_025363</name>
</gene>
<evidence type="ECO:0000313" key="2">
    <source>
        <dbReference type="Proteomes" id="UP000828390"/>
    </source>
</evidence>
<dbReference type="Proteomes" id="UP000828390">
    <property type="component" value="Unassembled WGS sequence"/>
</dbReference>
<organism evidence="1 2">
    <name type="scientific">Dreissena polymorpha</name>
    <name type="common">Zebra mussel</name>
    <name type="synonym">Mytilus polymorpha</name>
    <dbReference type="NCBI Taxonomy" id="45954"/>
    <lineage>
        <taxon>Eukaryota</taxon>
        <taxon>Metazoa</taxon>
        <taxon>Spiralia</taxon>
        <taxon>Lophotrochozoa</taxon>
        <taxon>Mollusca</taxon>
        <taxon>Bivalvia</taxon>
        <taxon>Autobranchia</taxon>
        <taxon>Heteroconchia</taxon>
        <taxon>Euheterodonta</taxon>
        <taxon>Imparidentia</taxon>
        <taxon>Neoheterodontei</taxon>
        <taxon>Myida</taxon>
        <taxon>Dreissenoidea</taxon>
        <taxon>Dreissenidae</taxon>
        <taxon>Dreissena</taxon>
    </lineage>
</organism>
<evidence type="ECO:0000313" key="1">
    <source>
        <dbReference type="EMBL" id="KAH3862396.1"/>
    </source>
</evidence>
<reference evidence="1" key="1">
    <citation type="journal article" date="2019" name="bioRxiv">
        <title>The Genome of the Zebra Mussel, Dreissena polymorpha: A Resource for Invasive Species Research.</title>
        <authorList>
            <person name="McCartney M.A."/>
            <person name="Auch B."/>
            <person name="Kono T."/>
            <person name="Mallez S."/>
            <person name="Zhang Y."/>
            <person name="Obille A."/>
            <person name="Becker A."/>
            <person name="Abrahante J.E."/>
            <person name="Garbe J."/>
            <person name="Badalamenti J.P."/>
            <person name="Herman A."/>
            <person name="Mangelson H."/>
            <person name="Liachko I."/>
            <person name="Sullivan S."/>
            <person name="Sone E.D."/>
            <person name="Koren S."/>
            <person name="Silverstein K.A.T."/>
            <person name="Beckman K.B."/>
            <person name="Gohl D.M."/>
        </authorList>
    </citation>
    <scope>NUCLEOTIDE SEQUENCE</scope>
    <source>
        <strain evidence="1">Duluth1</strain>
        <tissue evidence="1">Whole animal</tissue>
    </source>
</reference>
<accession>A0A9D4RBL3</accession>
<name>A0A9D4RBL3_DREPO</name>
<protein>
    <submittedName>
        <fullName evidence="1">Uncharacterized protein</fullName>
    </submittedName>
</protein>